<reference evidence="2 3" key="1">
    <citation type="submission" date="2023-07" db="EMBL/GenBank/DDBJ databases">
        <title>Genomic Encyclopedia of Type Strains, Phase IV (KMG-IV): sequencing the most valuable type-strain genomes for metagenomic binning, comparative biology and taxonomic classification.</title>
        <authorList>
            <person name="Goeker M."/>
        </authorList>
    </citation>
    <scope>NUCLEOTIDE SEQUENCE [LARGE SCALE GENOMIC DNA]</scope>
    <source>
        <strain evidence="2 3">DSM 1111</strain>
    </source>
</reference>
<evidence type="ECO:0000256" key="1">
    <source>
        <dbReference type="SAM" id="MobiDB-lite"/>
    </source>
</evidence>
<organism evidence="2 3">
    <name type="scientific">Peteryoungia aggregata LMG 23059</name>
    <dbReference type="NCBI Taxonomy" id="1368425"/>
    <lineage>
        <taxon>Bacteria</taxon>
        <taxon>Pseudomonadati</taxon>
        <taxon>Pseudomonadota</taxon>
        <taxon>Alphaproteobacteria</taxon>
        <taxon>Hyphomicrobiales</taxon>
        <taxon>Rhizobiaceae</taxon>
        <taxon>Peteryoungia</taxon>
    </lineage>
</organism>
<feature type="compositionally biased region" description="Polar residues" evidence="1">
    <location>
        <begin position="34"/>
        <end position="44"/>
    </location>
</feature>
<dbReference type="Proteomes" id="UP001238496">
    <property type="component" value="Unassembled WGS sequence"/>
</dbReference>
<dbReference type="EMBL" id="JAUSUW010000010">
    <property type="protein sequence ID" value="MDQ0422273.1"/>
    <property type="molecule type" value="Genomic_DNA"/>
</dbReference>
<sequence length="103" mass="10742">MALTGVHVACCFAGSERGQERPAETLRKPEWSETMASAGTTTKSAPEAADNGNPLYHVASSLDIFCAAGKAPDPVNGPRLFVKAGEPASFYVSPGDKFAWVAA</sequence>
<evidence type="ECO:0000313" key="3">
    <source>
        <dbReference type="Proteomes" id="UP001238496"/>
    </source>
</evidence>
<feature type="compositionally biased region" description="Basic and acidic residues" evidence="1">
    <location>
        <begin position="17"/>
        <end position="31"/>
    </location>
</feature>
<dbReference type="RefSeq" id="WP_307374682.1">
    <property type="nucleotide sequence ID" value="NZ_JAUSUW010000010.1"/>
</dbReference>
<comment type="caution">
    <text evidence="2">The sequence shown here is derived from an EMBL/GenBank/DDBJ whole genome shotgun (WGS) entry which is preliminary data.</text>
</comment>
<proteinExistence type="predicted"/>
<feature type="region of interest" description="Disordered" evidence="1">
    <location>
        <begin position="16"/>
        <end position="49"/>
    </location>
</feature>
<evidence type="ECO:0000313" key="2">
    <source>
        <dbReference type="EMBL" id="MDQ0422273.1"/>
    </source>
</evidence>
<gene>
    <name evidence="2" type="ORF">J2045_003321</name>
</gene>
<name>A0ABU0GAY8_9HYPH</name>
<accession>A0ABU0GAY8</accession>
<keyword evidence="3" id="KW-1185">Reference proteome</keyword>
<protein>
    <submittedName>
        <fullName evidence="2">Uncharacterized protein</fullName>
    </submittedName>
</protein>